<keyword evidence="2" id="KW-1185">Reference proteome</keyword>
<reference evidence="2" key="1">
    <citation type="submission" date="2017-02" db="EMBL/GenBank/DDBJ databases">
        <authorList>
            <person name="Varghese N."/>
            <person name="Submissions S."/>
        </authorList>
    </citation>
    <scope>NUCLEOTIDE SEQUENCE [LARGE SCALE GENOMIC DNA]</scope>
    <source>
        <strain evidence="2">DSM 24967</strain>
    </source>
</reference>
<gene>
    <name evidence="1" type="ORF">SAMN05660349_01916</name>
</gene>
<evidence type="ECO:0008006" key="3">
    <source>
        <dbReference type="Google" id="ProtNLM"/>
    </source>
</evidence>
<proteinExistence type="predicted"/>
<dbReference type="NCBIfam" id="NF041623">
    <property type="entry name" value="KwaB"/>
    <property type="match status" value="1"/>
</dbReference>
<organism evidence="1 2">
    <name type="scientific">Parabacteroides chartae</name>
    <dbReference type="NCBI Taxonomy" id="1037355"/>
    <lineage>
        <taxon>Bacteria</taxon>
        <taxon>Pseudomonadati</taxon>
        <taxon>Bacteroidota</taxon>
        <taxon>Bacteroidia</taxon>
        <taxon>Bacteroidales</taxon>
        <taxon>Tannerellaceae</taxon>
        <taxon>Parabacteroides</taxon>
    </lineage>
</organism>
<protein>
    <recommendedName>
        <fullName evidence="3">DUF4868 domain-containing protein</fullName>
    </recommendedName>
</protein>
<dbReference type="EMBL" id="FUYQ01000012">
    <property type="protein sequence ID" value="SKB59008.1"/>
    <property type="molecule type" value="Genomic_DNA"/>
</dbReference>
<dbReference type="RefSeq" id="WP_079683436.1">
    <property type="nucleotide sequence ID" value="NZ_FUYQ01000012.1"/>
</dbReference>
<sequence>MEIQQLKTKLQTIVSLDVIGINVFFIMKNNRSFLLKKADIRNDATEGLKKVLLTHINEIIAEIDSNDELRVINLSAADDRTTVIYEYDLDEQPEFFSYFENIQNNRQPGYYSTSNRNMFRFETDSLMDVDGYILRFGDEDNSMMVYRKNYPVNVFKRDKIYLIKGDETQFTTMKDDFLRIDSKIDFFKIDDSVFIKNVDILEKFCEFKQIIIAEATCSIAAVSSLGLVENIEVLNERVGEMPFARKLTKVSRTSPVFTLPKANIINFAKNHRLLKKAFKYSENGSIILDTKSSQNLFIRLLNDDFLHSELTNNDYVTPAKDKLD</sequence>
<name>A0A1T5CHR4_9BACT</name>
<dbReference type="InterPro" id="IPR048119">
    <property type="entry name" value="KwaB"/>
</dbReference>
<dbReference type="Proteomes" id="UP000190852">
    <property type="component" value="Unassembled WGS sequence"/>
</dbReference>
<evidence type="ECO:0000313" key="1">
    <source>
        <dbReference type="EMBL" id="SKB59008.1"/>
    </source>
</evidence>
<dbReference type="InterPro" id="IPR032359">
    <property type="entry name" value="KwaB-like"/>
</dbReference>
<dbReference type="Pfam" id="PF16162">
    <property type="entry name" value="KwaB"/>
    <property type="match status" value="1"/>
</dbReference>
<dbReference type="AlphaFoldDB" id="A0A1T5CHR4"/>
<evidence type="ECO:0000313" key="2">
    <source>
        <dbReference type="Proteomes" id="UP000190852"/>
    </source>
</evidence>
<accession>A0A1T5CHR4</accession>